<dbReference type="Gene3D" id="3.90.25.10">
    <property type="entry name" value="UDP-galactose 4-epimerase, domain 1"/>
    <property type="match status" value="1"/>
</dbReference>
<evidence type="ECO:0000313" key="2">
    <source>
        <dbReference type="EMBL" id="KKQ17960.1"/>
    </source>
</evidence>
<dbReference type="SUPFAM" id="SSF51735">
    <property type="entry name" value="NAD(P)-binding Rossmann-fold domains"/>
    <property type="match status" value="1"/>
</dbReference>
<dbReference type="InterPro" id="IPR036291">
    <property type="entry name" value="NAD(P)-bd_dom_sf"/>
</dbReference>
<dbReference type="Proteomes" id="UP000034508">
    <property type="component" value="Unassembled WGS sequence"/>
</dbReference>
<dbReference type="Pfam" id="PF16363">
    <property type="entry name" value="GDP_Man_Dehyd"/>
    <property type="match status" value="1"/>
</dbReference>
<dbReference type="EMBL" id="LBSM01000012">
    <property type="protein sequence ID" value="KKQ17960.1"/>
    <property type="molecule type" value="Genomic_DNA"/>
</dbReference>
<name>A0A0G0FVS2_9BACT</name>
<accession>A0A0G0FVS2</accession>
<evidence type="ECO:0000313" key="3">
    <source>
        <dbReference type="Proteomes" id="UP000034508"/>
    </source>
</evidence>
<organism evidence="2 3">
    <name type="scientific">Berkelbacteria bacterium GW2011_GWA1_36_9</name>
    <dbReference type="NCBI Taxonomy" id="1618331"/>
    <lineage>
        <taxon>Bacteria</taxon>
        <taxon>Candidatus Berkelbacteria</taxon>
    </lineage>
</organism>
<comment type="caution">
    <text evidence="2">The sequence shown here is derived from an EMBL/GenBank/DDBJ whole genome shotgun (WGS) entry which is preliminary data.</text>
</comment>
<evidence type="ECO:0000259" key="1">
    <source>
        <dbReference type="Pfam" id="PF16363"/>
    </source>
</evidence>
<dbReference type="Gene3D" id="3.40.50.720">
    <property type="entry name" value="NAD(P)-binding Rossmann-like Domain"/>
    <property type="match status" value="1"/>
</dbReference>
<dbReference type="InterPro" id="IPR016040">
    <property type="entry name" value="NAD(P)-bd_dom"/>
</dbReference>
<dbReference type="AlphaFoldDB" id="A0A0G0FVS2"/>
<sequence>MKIIVTGSNGFVGKHLIELLKKNKENIIFPLDFKQADITKYAEVKAYLEKIKPDQVYHLAGFASGAGKDKDLIFKVNIEGTLNILKALKVIGKPVRILLASTAYVYGNTPVCVKEDGKIDTKSFYDQSKIKMEEEGLKYQNGKIKIVITRASNHTGPGQKLGFAVPDFCSQITKAKDDAEIIIGNLSAQRDLFDVRDCVRAYELIMRKGMSGEIYNIGTGKTIEVKKILEMLIKISSKNISYKIDSKKMRPSDIEKNCVDSSKVSVLGWAPKIALEKTLRDTYNYFEILVK</sequence>
<feature type="domain" description="NAD(P)-binding" evidence="1">
    <location>
        <begin position="31"/>
        <end position="282"/>
    </location>
</feature>
<gene>
    <name evidence="2" type="ORF">US31_C0012G0001</name>
</gene>
<dbReference type="PANTHER" id="PTHR43000">
    <property type="entry name" value="DTDP-D-GLUCOSE 4,6-DEHYDRATASE-RELATED"/>
    <property type="match status" value="1"/>
</dbReference>
<protein>
    <submittedName>
        <fullName evidence="2">Polysaccharide biosynthesis protein</fullName>
    </submittedName>
</protein>
<proteinExistence type="predicted"/>
<reference evidence="2 3" key="1">
    <citation type="journal article" date="2015" name="Nature">
        <title>rRNA introns, odd ribosomes, and small enigmatic genomes across a large radiation of phyla.</title>
        <authorList>
            <person name="Brown C.T."/>
            <person name="Hug L.A."/>
            <person name="Thomas B.C."/>
            <person name="Sharon I."/>
            <person name="Castelle C.J."/>
            <person name="Singh A."/>
            <person name="Wilkins M.J."/>
            <person name="Williams K.H."/>
            <person name="Banfield J.F."/>
        </authorList>
    </citation>
    <scope>NUCLEOTIDE SEQUENCE [LARGE SCALE GENOMIC DNA]</scope>
</reference>